<dbReference type="RefSeq" id="WP_161100996.1">
    <property type="nucleotide sequence ID" value="NZ_JBHLYI010000002.1"/>
</dbReference>
<dbReference type="AlphaFoldDB" id="A0A6I4VXS6"/>
<feature type="domain" description="Luciferase-like" evidence="2">
    <location>
        <begin position="13"/>
        <end position="280"/>
    </location>
</feature>
<name>A0A6I4VXS6_9ACTN</name>
<dbReference type="CDD" id="cd01097">
    <property type="entry name" value="Tetrahydromethanopterin_reductase"/>
    <property type="match status" value="1"/>
</dbReference>
<gene>
    <name evidence="3" type="ORF">GQ466_01725</name>
</gene>
<dbReference type="PANTHER" id="PTHR43244:SF1">
    <property type="entry name" value="5,10-METHYLENETETRAHYDROMETHANOPTERIN REDUCTASE"/>
    <property type="match status" value="1"/>
</dbReference>
<dbReference type="Pfam" id="PF00296">
    <property type="entry name" value="Bac_luciferase"/>
    <property type="match status" value="1"/>
</dbReference>
<dbReference type="InterPro" id="IPR050564">
    <property type="entry name" value="F420-G6PD/mer"/>
</dbReference>
<keyword evidence="4" id="KW-1185">Reference proteome</keyword>
<comment type="caution">
    <text evidence="3">The sequence shown here is derived from an EMBL/GenBank/DDBJ whole genome shotgun (WGS) entry which is preliminary data.</text>
</comment>
<dbReference type="SUPFAM" id="SSF51679">
    <property type="entry name" value="Bacterial luciferase-like"/>
    <property type="match status" value="1"/>
</dbReference>
<dbReference type="EMBL" id="WUTW01000001">
    <property type="protein sequence ID" value="MXQ62747.1"/>
    <property type="molecule type" value="Genomic_DNA"/>
</dbReference>
<sequence>MSIGVVLYPPESGNAVDGVVAHAREARDAGLRSVWWGQRFDYDGIGLATVVGREVPDVRVGTSAVPIFGRHPLLVNAQAQTAQAATGGRFQLGLALGAPGIVEPAFGLKHERPALRLREFLTVLRTLADTGTVDFAGETITARAVRPVPLPGADPAPLLVAALGPHALRATGELADGTLPFLAGPRALGEHIVPAITAAAEAAGRPAPRIVAFLPGAVVPAAELDAARARAEEHFAFYDTVPSYRRVIALEGKERAAELVALGDEKTLADEIRRYFDAGATEVVVSQSDLAGDAARRRTFALLGELADRV</sequence>
<reference evidence="3 4" key="1">
    <citation type="submission" date="2019-12" db="EMBL/GenBank/DDBJ databases">
        <title>Nocardia macrotermitis sp. nov. and Nocardia aurantia sp. nov., isolated from the gut of the fungus growing-termite Macrotermes natalensis.</title>
        <authorList>
            <person name="Christine B."/>
            <person name="Rene B."/>
        </authorList>
    </citation>
    <scope>NUCLEOTIDE SEQUENCE [LARGE SCALE GENOMIC DNA]</scope>
    <source>
        <strain evidence="3 4">DSM 102126</strain>
    </source>
</reference>
<dbReference type="EC" id="1.-.-.-" evidence="3"/>
<dbReference type="InterPro" id="IPR011251">
    <property type="entry name" value="Luciferase-like_dom"/>
</dbReference>
<evidence type="ECO:0000259" key="2">
    <source>
        <dbReference type="Pfam" id="PF00296"/>
    </source>
</evidence>
<evidence type="ECO:0000313" key="4">
    <source>
        <dbReference type="Proteomes" id="UP000431901"/>
    </source>
</evidence>
<keyword evidence="1 3" id="KW-0560">Oxidoreductase</keyword>
<accession>A0A6I4VXS6</accession>
<dbReference type="OrthoDB" id="7054907at2"/>
<evidence type="ECO:0000256" key="1">
    <source>
        <dbReference type="ARBA" id="ARBA00023002"/>
    </source>
</evidence>
<dbReference type="InterPro" id="IPR019910">
    <property type="entry name" value="Lucif-like_OxRdtase_MSMEG_4879"/>
</dbReference>
<organism evidence="3 4">
    <name type="scientific">Actinomadura rayongensis</name>
    <dbReference type="NCBI Taxonomy" id="1429076"/>
    <lineage>
        <taxon>Bacteria</taxon>
        <taxon>Bacillati</taxon>
        <taxon>Actinomycetota</taxon>
        <taxon>Actinomycetes</taxon>
        <taxon>Streptosporangiales</taxon>
        <taxon>Thermomonosporaceae</taxon>
        <taxon>Actinomadura</taxon>
    </lineage>
</organism>
<dbReference type="NCBIfam" id="TIGR03564">
    <property type="entry name" value="F420_MSMEG_4879"/>
    <property type="match status" value="1"/>
</dbReference>
<dbReference type="InterPro" id="IPR036661">
    <property type="entry name" value="Luciferase-like_sf"/>
</dbReference>
<proteinExistence type="predicted"/>
<dbReference type="GO" id="GO:0016705">
    <property type="term" value="F:oxidoreductase activity, acting on paired donors, with incorporation or reduction of molecular oxygen"/>
    <property type="evidence" value="ECO:0007669"/>
    <property type="project" value="InterPro"/>
</dbReference>
<protein>
    <submittedName>
        <fullName evidence="3">TIGR03564 family F420-dependent LLM class oxidoreductase</fullName>
        <ecNumber evidence="3">1.-.-.-</ecNumber>
    </submittedName>
</protein>
<dbReference type="PANTHER" id="PTHR43244">
    <property type="match status" value="1"/>
</dbReference>
<dbReference type="Proteomes" id="UP000431901">
    <property type="component" value="Unassembled WGS sequence"/>
</dbReference>
<evidence type="ECO:0000313" key="3">
    <source>
        <dbReference type="EMBL" id="MXQ62747.1"/>
    </source>
</evidence>
<dbReference type="Gene3D" id="3.20.20.30">
    <property type="entry name" value="Luciferase-like domain"/>
    <property type="match status" value="1"/>
</dbReference>